<organism evidence="2 3">
    <name type="scientific">Brachionus calyciflorus</name>
    <dbReference type="NCBI Taxonomy" id="104777"/>
    <lineage>
        <taxon>Eukaryota</taxon>
        <taxon>Metazoa</taxon>
        <taxon>Spiralia</taxon>
        <taxon>Gnathifera</taxon>
        <taxon>Rotifera</taxon>
        <taxon>Eurotatoria</taxon>
        <taxon>Monogononta</taxon>
        <taxon>Pseudotrocha</taxon>
        <taxon>Ploima</taxon>
        <taxon>Brachionidae</taxon>
        <taxon>Brachionus</taxon>
    </lineage>
</organism>
<evidence type="ECO:0000256" key="1">
    <source>
        <dbReference type="SAM" id="SignalP"/>
    </source>
</evidence>
<keyword evidence="1" id="KW-0732">Signal</keyword>
<evidence type="ECO:0008006" key="4">
    <source>
        <dbReference type="Google" id="ProtNLM"/>
    </source>
</evidence>
<name>A0A814I5D6_9BILA</name>
<comment type="caution">
    <text evidence="2">The sequence shown here is derived from an EMBL/GenBank/DDBJ whole genome shotgun (WGS) entry which is preliminary data.</text>
</comment>
<keyword evidence="3" id="KW-1185">Reference proteome</keyword>
<protein>
    <recommendedName>
        <fullName evidence="4">Secreted protein</fullName>
    </recommendedName>
</protein>
<sequence length="97" mass="10982">MLKIKLIFLFLKLTLIKIISSSHFYGGSITWKYLNSYSNGTQDVNLIYKFYWKTTTGPGHSCDDTKITSQYLIGDNTFINCNVGCSPNSFSISAKTY</sequence>
<dbReference type="Proteomes" id="UP000663879">
    <property type="component" value="Unassembled WGS sequence"/>
</dbReference>
<dbReference type="AlphaFoldDB" id="A0A814I5D6"/>
<dbReference type="OrthoDB" id="10063988at2759"/>
<feature type="signal peptide" evidence="1">
    <location>
        <begin position="1"/>
        <end position="21"/>
    </location>
</feature>
<dbReference type="EMBL" id="CAJNOC010004369">
    <property type="protein sequence ID" value="CAF1019000.1"/>
    <property type="molecule type" value="Genomic_DNA"/>
</dbReference>
<accession>A0A814I5D6</accession>
<gene>
    <name evidence="2" type="ORF">OXX778_LOCUS17281</name>
</gene>
<feature type="chain" id="PRO_5032693282" description="Secreted protein" evidence="1">
    <location>
        <begin position="22"/>
        <end position="97"/>
    </location>
</feature>
<evidence type="ECO:0000313" key="2">
    <source>
        <dbReference type="EMBL" id="CAF1019000.1"/>
    </source>
</evidence>
<feature type="non-terminal residue" evidence="2">
    <location>
        <position position="97"/>
    </location>
</feature>
<proteinExistence type="predicted"/>
<reference evidence="2" key="1">
    <citation type="submission" date="2021-02" db="EMBL/GenBank/DDBJ databases">
        <authorList>
            <person name="Nowell W R."/>
        </authorList>
    </citation>
    <scope>NUCLEOTIDE SEQUENCE</scope>
    <source>
        <strain evidence="2">Ploen Becks lab</strain>
    </source>
</reference>
<evidence type="ECO:0000313" key="3">
    <source>
        <dbReference type="Proteomes" id="UP000663879"/>
    </source>
</evidence>